<dbReference type="Gene3D" id="3.90.180.10">
    <property type="entry name" value="Medium-chain alcohol dehydrogenases, catalytic domain"/>
    <property type="match status" value="1"/>
</dbReference>
<dbReference type="PANTHER" id="PTHR48106:SF13">
    <property type="entry name" value="QUINONE OXIDOREDUCTASE-RELATED"/>
    <property type="match status" value="1"/>
</dbReference>
<dbReference type="InterPro" id="IPR013154">
    <property type="entry name" value="ADH-like_N"/>
</dbReference>
<name>A0ABZ3DCG9_9PROT</name>
<evidence type="ECO:0000313" key="4">
    <source>
        <dbReference type="EMBL" id="XAE45166.1"/>
    </source>
</evidence>
<dbReference type="Proteomes" id="UP001449795">
    <property type="component" value="Chromosome"/>
</dbReference>
<evidence type="ECO:0000256" key="2">
    <source>
        <dbReference type="ARBA" id="ARBA00023002"/>
    </source>
</evidence>
<organism evidence="4 5">
    <name type="scientific">Nguyenibacter vanlangensis</name>
    <dbReference type="NCBI Taxonomy" id="1216886"/>
    <lineage>
        <taxon>Bacteria</taxon>
        <taxon>Pseudomonadati</taxon>
        <taxon>Pseudomonadota</taxon>
        <taxon>Alphaproteobacteria</taxon>
        <taxon>Acetobacterales</taxon>
        <taxon>Acetobacteraceae</taxon>
        <taxon>Nguyenibacter</taxon>
    </lineage>
</organism>
<evidence type="ECO:0000259" key="3">
    <source>
        <dbReference type="SMART" id="SM00829"/>
    </source>
</evidence>
<reference evidence="4 5" key="1">
    <citation type="submission" date="2024-04" db="EMBL/GenBank/DDBJ databases">
        <title>Complete genome sequence of Nguyenibacter vanlangesis HBCM-1154, a strain capable of nitrogen fixation, IAA production, and phosphorus solubilization isolated from sugarcane soil.</title>
        <authorList>
            <person name="MY HANH P."/>
        </authorList>
    </citation>
    <scope>NUCLEOTIDE SEQUENCE [LARGE SCALE GENOMIC DNA]</scope>
    <source>
        <strain evidence="4 5">HBCM 1154</strain>
    </source>
</reference>
<evidence type="ECO:0000313" key="5">
    <source>
        <dbReference type="Proteomes" id="UP001449795"/>
    </source>
</evidence>
<dbReference type="InterPro" id="IPR036291">
    <property type="entry name" value="NAD(P)-bd_dom_sf"/>
</dbReference>
<dbReference type="EMBL" id="CP152276">
    <property type="protein sequence ID" value="XAE45166.1"/>
    <property type="molecule type" value="Genomic_DNA"/>
</dbReference>
<dbReference type="PANTHER" id="PTHR48106">
    <property type="entry name" value="QUINONE OXIDOREDUCTASE PIG3-RELATED"/>
    <property type="match status" value="1"/>
</dbReference>
<keyword evidence="1" id="KW-0521">NADP</keyword>
<gene>
    <name evidence="4" type="ORF">AAC691_21900</name>
</gene>
<feature type="domain" description="Enoyl reductase (ER)" evidence="3">
    <location>
        <begin position="48"/>
        <end position="359"/>
    </location>
</feature>
<protein>
    <submittedName>
        <fullName evidence="4">Zinc-binding dehydrogenase</fullName>
    </submittedName>
</protein>
<dbReference type="Pfam" id="PF13602">
    <property type="entry name" value="ADH_zinc_N_2"/>
    <property type="match status" value="1"/>
</dbReference>
<evidence type="ECO:0000256" key="1">
    <source>
        <dbReference type="ARBA" id="ARBA00022857"/>
    </source>
</evidence>
<dbReference type="InterPro" id="IPR020843">
    <property type="entry name" value="ER"/>
</dbReference>
<keyword evidence="5" id="KW-1185">Reference proteome</keyword>
<accession>A0ABZ3DCG9</accession>
<dbReference type="InterPro" id="IPR011032">
    <property type="entry name" value="GroES-like_sf"/>
</dbReference>
<dbReference type="CDD" id="cd08271">
    <property type="entry name" value="MDR5"/>
    <property type="match status" value="1"/>
</dbReference>
<dbReference type="Gene3D" id="3.40.50.720">
    <property type="entry name" value="NAD(P)-binding Rossmann-like Domain"/>
    <property type="match status" value="1"/>
</dbReference>
<dbReference type="SUPFAM" id="SSF50129">
    <property type="entry name" value="GroES-like"/>
    <property type="match status" value="1"/>
</dbReference>
<keyword evidence="2" id="KW-0560">Oxidoreductase</keyword>
<dbReference type="SMART" id="SM00829">
    <property type="entry name" value="PKS_ER"/>
    <property type="match status" value="1"/>
</dbReference>
<proteinExistence type="predicted"/>
<dbReference type="Pfam" id="PF08240">
    <property type="entry name" value="ADH_N"/>
    <property type="match status" value="1"/>
</dbReference>
<dbReference type="RefSeq" id="WP_342630307.1">
    <property type="nucleotide sequence ID" value="NZ_CP152276.1"/>
</dbReference>
<sequence length="361" mass="39461">MSDFRDMILPSYLCGRYLLKMTIRHSQEVFVTQSLPEKHQVWAWPNKGEPQSLRLEMRTRPIPAPGEVLIANRAIGLNPVDWKMIEWGHAAWSAGHVPGVDAVGIIAATGDGVRLPIGLRVAYHQSLARDGSFAEFTRIDGRSILPVSAGVENVVAAALPCPGLTAWQALRKVPRQMTRDVLVTGAGGSVGSILAQLAVRGGWRVWVTAAPAHQDKLLAFGIAGVFDYRDPNWCDRLAKSLGPRRLYAIFDTVSGKHARALASILGYNGHLVCIQDRIEENPVPAFTTAISLHEVALNSVHLNATDEDWQEWRSAGAELFQMLETGALQLPPIEVRSFDALPLTLTELKSGAHKGKFVVVP</sequence>
<dbReference type="SUPFAM" id="SSF51735">
    <property type="entry name" value="NAD(P)-binding Rossmann-fold domains"/>
    <property type="match status" value="1"/>
</dbReference>